<sequence length="125" mass="14839">MREIKFRAWHNPHKEMIYNPNVCIVVLQQDLPEWDLMQYTGLKDKNGKEIYEGDIFTAGYWGTVGYYGEDTFVVELEQGAFRGFMQEYHKNKKERWSHSTPLYKLENLEVIGNIYENPELLDKGL</sequence>
<dbReference type="Pfam" id="PF09643">
    <property type="entry name" value="YopX"/>
    <property type="match status" value="1"/>
</dbReference>
<evidence type="ECO:0000259" key="1">
    <source>
        <dbReference type="Pfam" id="PF09643"/>
    </source>
</evidence>
<dbReference type="InterPro" id="IPR019096">
    <property type="entry name" value="YopX_protein"/>
</dbReference>
<accession>A0A0F9F3V0</accession>
<dbReference type="InterPro" id="IPR023385">
    <property type="entry name" value="YopX-like_C"/>
</dbReference>
<protein>
    <recommendedName>
        <fullName evidence="1">YopX protein domain-containing protein</fullName>
    </recommendedName>
</protein>
<organism evidence="2">
    <name type="scientific">marine sediment metagenome</name>
    <dbReference type="NCBI Taxonomy" id="412755"/>
    <lineage>
        <taxon>unclassified sequences</taxon>
        <taxon>metagenomes</taxon>
        <taxon>ecological metagenomes</taxon>
    </lineage>
</organism>
<name>A0A0F9F3V0_9ZZZZ</name>
<gene>
    <name evidence="2" type="ORF">LCGC14_1999640</name>
</gene>
<dbReference type="InterPro" id="IPR010024">
    <property type="entry name" value="CHP16711"/>
</dbReference>
<reference evidence="2" key="1">
    <citation type="journal article" date="2015" name="Nature">
        <title>Complex archaea that bridge the gap between prokaryotes and eukaryotes.</title>
        <authorList>
            <person name="Spang A."/>
            <person name="Saw J.H."/>
            <person name="Jorgensen S.L."/>
            <person name="Zaremba-Niedzwiedzka K."/>
            <person name="Martijn J."/>
            <person name="Lind A.E."/>
            <person name="van Eijk R."/>
            <person name="Schleper C."/>
            <person name="Guy L."/>
            <person name="Ettema T.J."/>
        </authorList>
    </citation>
    <scope>NUCLEOTIDE SEQUENCE</scope>
</reference>
<evidence type="ECO:0000313" key="2">
    <source>
        <dbReference type="EMBL" id="KKL80953.1"/>
    </source>
</evidence>
<dbReference type="SUPFAM" id="SSF159006">
    <property type="entry name" value="YopX-like"/>
    <property type="match status" value="1"/>
</dbReference>
<dbReference type="AlphaFoldDB" id="A0A0F9F3V0"/>
<dbReference type="EMBL" id="LAZR01022704">
    <property type="protein sequence ID" value="KKL80953.1"/>
    <property type="molecule type" value="Genomic_DNA"/>
</dbReference>
<comment type="caution">
    <text evidence="2">The sequence shown here is derived from an EMBL/GenBank/DDBJ whole genome shotgun (WGS) entry which is preliminary data.</text>
</comment>
<proteinExistence type="predicted"/>
<feature type="domain" description="YopX protein" evidence="1">
    <location>
        <begin position="35"/>
        <end position="122"/>
    </location>
</feature>
<dbReference type="NCBIfam" id="TIGR01671">
    <property type="entry name" value="phage_TIGR01671"/>
    <property type="match status" value="1"/>
</dbReference>
<dbReference type="Gene3D" id="2.30.30.290">
    <property type="entry name" value="YopX-like domains"/>
    <property type="match status" value="1"/>
</dbReference>